<comment type="caution">
    <text evidence="2">The sequence shown here is derived from an EMBL/GenBank/DDBJ whole genome shotgun (WGS) entry which is preliminary data.</text>
</comment>
<gene>
    <name evidence="2" type="ORF">JKP88DRAFT_266359</name>
</gene>
<evidence type="ECO:0000313" key="3">
    <source>
        <dbReference type="Proteomes" id="UP000664859"/>
    </source>
</evidence>
<feature type="compositionally biased region" description="Polar residues" evidence="1">
    <location>
        <begin position="224"/>
        <end position="237"/>
    </location>
</feature>
<dbReference type="Proteomes" id="UP000664859">
    <property type="component" value="Unassembled WGS sequence"/>
</dbReference>
<name>A0A835ZE84_9STRA</name>
<feature type="compositionally biased region" description="Basic and acidic residues" evidence="1">
    <location>
        <begin position="138"/>
        <end position="173"/>
    </location>
</feature>
<proteinExistence type="predicted"/>
<sequence>MEAAPAGTIFAYACSVDAQHSRSHNEHRQQHAAFCHKRDYVTATEFHIRKTLSSYGADGGGGASLKDKRAARTALLLSYGAKHAQYIEKKGLLGLDAPAANSWAALIAAAQAKAKRGACVQVAGTLKHMRASSDGVSEESKPWDRDVWAGAHTREQRRAAVRQRATDENEWLHDMSQGDNADGLNDSPLLKRSCRGVSRPSSTTATRPSTAPPRRKHEQPGKAQAQQKLQQTNTPRQKPSLRRSATMANADNGDAWDGDCHSLTRLGVMESVQDQHIWPYICSITYNAAAATYGCRQSALHGGDDCGRASRVEVDAVPSVAAAAVAAEAWEVQSGSNGGNFKVQEVEPSPLLATMVRPSCASQKRRALLQSTTTERLRRARVQERQRLQLQRSMLLASALALRTHFMARRSEAHWQFAVIKAMRFKREQAAYRIQTLWRKQLCELLHDLWSLFSSTSLALRFCGMRSAQQLEPEVAKRLQELRRIQAADCVRDFCHRIGKAIRYKARINRFRTLVVRSQRYVKDYLACKAARLELLRLLWWRIERAAIIAARVRQQQQQQLQQGHAVPQSQQQQQQQALVILKMARISIRRVFSVYTAYIALKCTFVATLLSPVMAGVLSTGAPPGSPLAAAAGFRKKRPPSLQRMNRQASFLSIGSPRRQPSLLEDDEEEEQRARVLEAGHLQHLRQLQMLRLQQRRGFRAILPPPPAAEQPEEEGAKNKAFVAALGVLRAKRVLLALGAEMGDNHGTKYMTSQESHLREILRSHRLDSINTAHMKDMVAVTQPLLTAQDAKRMLTCSTPDQLRSFAGAGSTSTPAGPHGAGASGAGTAPVLCYQRFALDFLKLEGDIREAMVLEAQAAVAAASAEAEAKAKAAAARLAAALVDKTNKRLTPTRRPANITHRLSSTSEHSEVMRPRRLATSSTVIQSVTQSAVGQANGGRTVLSRAASARNVGYLVGCIVHYTLERASGNQIRYDIRADRQDRQRRRQQHAGEGEGTTQRRPPPKE</sequence>
<reference evidence="2" key="1">
    <citation type="submission" date="2021-02" db="EMBL/GenBank/DDBJ databases">
        <title>First Annotated Genome of the Yellow-green Alga Tribonema minus.</title>
        <authorList>
            <person name="Mahan K.M."/>
        </authorList>
    </citation>
    <scope>NUCLEOTIDE SEQUENCE</scope>
    <source>
        <strain evidence="2">UTEX B ZZ1240</strain>
    </source>
</reference>
<evidence type="ECO:0000256" key="1">
    <source>
        <dbReference type="SAM" id="MobiDB-lite"/>
    </source>
</evidence>
<dbReference type="AlphaFoldDB" id="A0A835ZE84"/>
<feature type="compositionally biased region" description="Low complexity" evidence="1">
    <location>
        <begin position="198"/>
        <end position="209"/>
    </location>
</feature>
<dbReference type="EMBL" id="JAFCMP010000011">
    <property type="protein sequence ID" value="KAG5192075.1"/>
    <property type="molecule type" value="Genomic_DNA"/>
</dbReference>
<organism evidence="2 3">
    <name type="scientific">Tribonema minus</name>
    <dbReference type="NCBI Taxonomy" id="303371"/>
    <lineage>
        <taxon>Eukaryota</taxon>
        <taxon>Sar</taxon>
        <taxon>Stramenopiles</taxon>
        <taxon>Ochrophyta</taxon>
        <taxon>PX clade</taxon>
        <taxon>Xanthophyceae</taxon>
        <taxon>Tribonematales</taxon>
        <taxon>Tribonemataceae</taxon>
        <taxon>Tribonema</taxon>
    </lineage>
</organism>
<evidence type="ECO:0000313" key="2">
    <source>
        <dbReference type="EMBL" id="KAG5192075.1"/>
    </source>
</evidence>
<feature type="region of interest" description="Disordered" evidence="1">
    <location>
        <begin position="976"/>
        <end position="1007"/>
    </location>
</feature>
<accession>A0A835ZE84</accession>
<protein>
    <submittedName>
        <fullName evidence="2">Uncharacterized protein</fullName>
    </submittedName>
</protein>
<feature type="region of interest" description="Disordered" evidence="1">
    <location>
        <begin position="898"/>
        <end position="921"/>
    </location>
</feature>
<feature type="region of interest" description="Disordered" evidence="1">
    <location>
        <begin position="131"/>
        <end position="256"/>
    </location>
</feature>
<keyword evidence="3" id="KW-1185">Reference proteome</keyword>